<evidence type="ECO:0000256" key="1">
    <source>
        <dbReference type="ARBA" id="ARBA00022448"/>
    </source>
</evidence>
<reference evidence="3" key="1">
    <citation type="submission" date="2015-12" db="EMBL/GenBank/DDBJ databases">
        <title>Update maize B73 reference genome by single molecule sequencing technologies.</title>
        <authorList>
            <consortium name="Maize Genome Sequencing Project"/>
            <person name="Ware D."/>
        </authorList>
    </citation>
    <scope>NUCLEOTIDE SEQUENCE</scope>
    <source>
        <tissue evidence="3">Seedling</tissue>
    </source>
</reference>
<name>A0A1D6P6R2_MAIZE</name>
<dbReference type="Pfam" id="PF12624">
    <property type="entry name" value="VPS13_N"/>
    <property type="match status" value="1"/>
</dbReference>
<evidence type="ECO:0000259" key="2">
    <source>
        <dbReference type="Pfam" id="PF12624"/>
    </source>
</evidence>
<sequence length="207" mass="24146">MSVELESLAVYFDSDSSSWIVDKPWEDLLPSEWSQVFEFQEQDGSRSASKKHAYILQPVSGKAKYTKIQLTEAKKTGQALQNTAVDLDDVTLSLSKDGYRDMLKLADNFSTFNQRLRYAHLRPSSPLKSDPRAWWKYAYKVVTQEMKKASGRLSWEQLLRNARLRKTYVSLYASLLKSDMSRLVVDDHEEIKRLDRELDMEVILQWR</sequence>
<feature type="domain" description="Chorein N-terminal" evidence="2">
    <location>
        <begin position="3"/>
        <end position="204"/>
    </location>
</feature>
<dbReference type="InterPro" id="IPR026847">
    <property type="entry name" value="VPS13"/>
</dbReference>
<dbReference type="EMBL" id="CM000785">
    <property type="protein sequence ID" value="AQL05543.1"/>
    <property type="molecule type" value="Genomic_DNA"/>
</dbReference>
<evidence type="ECO:0000313" key="3">
    <source>
        <dbReference type="EMBL" id="AQL05543.1"/>
    </source>
</evidence>
<dbReference type="PANTHER" id="PTHR16166">
    <property type="entry name" value="VACUOLAR PROTEIN SORTING-ASSOCIATED PROTEIN VPS13"/>
    <property type="match status" value="1"/>
</dbReference>
<dbReference type="AlphaFoldDB" id="A0A1D6P6R2"/>
<gene>
    <name evidence="3" type="ORF">ZEAMMB73_Zm00001d047074</name>
</gene>
<protein>
    <submittedName>
        <fullName evidence="3">Pleckstrin homology (PH) domain-containing protein</fullName>
    </submittedName>
</protein>
<dbReference type="InterPro" id="IPR026854">
    <property type="entry name" value="VPS13_N"/>
</dbReference>
<accession>A0A1D6P6R2</accession>
<keyword evidence="1" id="KW-0813">Transport</keyword>
<dbReference type="ExpressionAtlas" id="A0A1D6P6R2">
    <property type="expression patterns" value="baseline and differential"/>
</dbReference>
<dbReference type="PANTHER" id="PTHR16166:SF137">
    <property type="entry name" value="PLECKSTRIN HOMOLOGY (PH) DOMAIN-CONTAINING PROTEIN"/>
    <property type="match status" value="1"/>
</dbReference>
<proteinExistence type="predicted"/>
<organism evidence="3">
    <name type="scientific">Zea mays</name>
    <name type="common">Maize</name>
    <dbReference type="NCBI Taxonomy" id="4577"/>
    <lineage>
        <taxon>Eukaryota</taxon>
        <taxon>Viridiplantae</taxon>
        <taxon>Streptophyta</taxon>
        <taxon>Embryophyta</taxon>
        <taxon>Tracheophyta</taxon>
        <taxon>Spermatophyta</taxon>
        <taxon>Magnoliopsida</taxon>
        <taxon>Liliopsida</taxon>
        <taxon>Poales</taxon>
        <taxon>Poaceae</taxon>
        <taxon>PACMAD clade</taxon>
        <taxon>Panicoideae</taxon>
        <taxon>Andropogonodae</taxon>
        <taxon>Andropogoneae</taxon>
        <taxon>Tripsacinae</taxon>
        <taxon>Zea</taxon>
    </lineage>
</organism>